<protein>
    <recommendedName>
        <fullName evidence="4">No apical meristem-associated C-terminal domain-containing protein</fullName>
    </recommendedName>
</protein>
<dbReference type="Proteomes" id="UP000298652">
    <property type="component" value="Chromosome 1"/>
</dbReference>
<proteinExistence type="predicted"/>
<dbReference type="PANTHER" id="PTHR45125">
    <property type="entry name" value="F21J9.4-RELATED"/>
    <property type="match status" value="1"/>
</dbReference>
<keyword evidence="1" id="KW-0472">Membrane</keyword>
<organism evidence="2 3">
    <name type="scientific">Setaria viridis</name>
    <name type="common">Green bristlegrass</name>
    <name type="synonym">Setaria italica subsp. viridis</name>
    <dbReference type="NCBI Taxonomy" id="4556"/>
    <lineage>
        <taxon>Eukaryota</taxon>
        <taxon>Viridiplantae</taxon>
        <taxon>Streptophyta</taxon>
        <taxon>Embryophyta</taxon>
        <taxon>Tracheophyta</taxon>
        <taxon>Spermatophyta</taxon>
        <taxon>Magnoliopsida</taxon>
        <taxon>Liliopsida</taxon>
        <taxon>Poales</taxon>
        <taxon>Poaceae</taxon>
        <taxon>PACMAD clade</taxon>
        <taxon>Panicoideae</taxon>
        <taxon>Panicodae</taxon>
        <taxon>Paniceae</taxon>
        <taxon>Cenchrinae</taxon>
        <taxon>Setaria</taxon>
    </lineage>
</organism>
<dbReference type="PANTHER" id="PTHR45125:SF51">
    <property type="entry name" value="F21J9.4-RELATED"/>
    <property type="match status" value="1"/>
</dbReference>
<name>A0A4U6WAK3_SETVI</name>
<evidence type="ECO:0000313" key="2">
    <source>
        <dbReference type="EMBL" id="TKW39025.1"/>
    </source>
</evidence>
<sequence length="213" mass="24910">MHGTVVMHATVLCYLLLVAGKWWWILDEHDQWRCAAIAGLDDLTFSITQGTQDIHDFSFEVQQEDVEVQPTQGTERPRSTKDLCKRTKYFDPKENLVVCSYFDPKENLVVCSAWLNVSKDPIHKANQSRSTSIMHRWLTILFQVNKYCSCYEAIERRNQSGLTIQEKKKKKVEADLIKEEKEIMPMDMSSLALLQKQYYETMQQKIIARRLTN</sequence>
<dbReference type="Gramene" id="TKW39025">
    <property type="protein sequence ID" value="TKW39025"/>
    <property type="gene ID" value="SEVIR_1G151900v2"/>
</dbReference>
<reference evidence="2" key="1">
    <citation type="submission" date="2019-03" db="EMBL/GenBank/DDBJ databases">
        <title>WGS assembly of Setaria viridis.</title>
        <authorList>
            <person name="Huang P."/>
            <person name="Jenkins J."/>
            <person name="Grimwood J."/>
            <person name="Barry K."/>
            <person name="Healey A."/>
            <person name="Mamidi S."/>
            <person name="Sreedasyam A."/>
            <person name="Shu S."/>
            <person name="Feldman M."/>
            <person name="Wu J."/>
            <person name="Yu Y."/>
            <person name="Chen C."/>
            <person name="Johnson J."/>
            <person name="Rokhsar D."/>
            <person name="Baxter I."/>
            <person name="Schmutz J."/>
            <person name="Brutnell T."/>
            <person name="Kellogg E."/>
        </authorList>
    </citation>
    <scope>NUCLEOTIDE SEQUENCE [LARGE SCALE GENOMIC DNA]</scope>
</reference>
<evidence type="ECO:0000256" key="1">
    <source>
        <dbReference type="SAM" id="Phobius"/>
    </source>
</evidence>
<evidence type="ECO:0000313" key="3">
    <source>
        <dbReference type="Proteomes" id="UP000298652"/>
    </source>
</evidence>
<keyword evidence="3" id="KW-1185">Reference proteome</keyword>
<feature type="transmembrane region" description="Helical" evidence="1">
    <location>
        <begin position="6"/>
        <end position="24"/>
    </location>
</feature>
<dbReference type="EMBL" id="CM016552">
    <property type="protein sequence ID" value="TKW39025.1"/>
    <property type="molecule type" value="Genomic_DNA"/>
</dbReference>
<gene>
    <name evidence="2" type="ORF">SEVIR_1G151900v2</name>
</gene>
<accession>A0A4U6WAK3</accession>
<keyword evidence="1" id="KW-0812">Transmembrane</keyword>
<keyword evidence="1" id="KW-1133">Transmembrane helix</keyword>
<dbReference type="AlphaFoldDB" id="A0A4U6WAK3"/>
<evidence type="ECO:0008006" key="4">
    <source>
        <dbReference type="Google" id="ProtNLM"/>
    </source>
</evidence>